<accession>A0ABW4DZY4</accession>
<gene>
    <name evidence="2" type="ORF">ACFQ5P_14755</name>
</gene>
<reference evidence="3" key="1">
    <citation type="journal article" date="2019" name="Int. J. Syst. Evol. Microbiol.">
        <title>The Global Catalogue of Microorganisms (GCM) 10K type strain sequencing project: providing services to taxonomists for standard genome sequencing and annotation.</title>
        <authorList>
            <consortium name="The Broad Institute Genomics Platform"/>
            <consortium name="The Broad Institute Genome Sequencing Center for Infectious Disease"/>
            <person name="Wu L."/>
            <person name="Ma J."/>
        </authorList>
    </citation>
    <scope>NUCLEOTIDE SEQUENCE [LARGE SCALE GENOMIC DNA]</scope>
    <source>
        <strain evidence="3">CCM 8875</strain>
    </source>
</reference>
<evidence type="ECO:0000313" key="2">
    <source>
        <dbReference type="EMBL" id="MFD1482553.1"/>
    </source>
</evidence>
<protein>
    <submittedName>
        <fullName evidence="2">Uncharacterized protein</fullName>
    </submittedName>
</protein>
<sequence length="86" mass="9387">MTTMPASVWNTPLSPPMGPAKARRIRCKLDTVADVKAEACKLYRSVRAKEIDASEAGKLAYLLQIIAKLAETSELEAKIIALEAEE</sequence>
<dbReference type="EMBL" id="JBHTOQ010000028">
    <property type="protein sequence ID" value="MFD1482553.1"/>
    <property type="molecule type" value="Genomic_DNA"/>
</dbReference>
<name>A0ABW4DZY4_9RHOB</name>
<feature type="compositionally biased region" description="Polar residues" evidence="1">
    <location>
        <begin position="1"/>
        <end position="12"/>
    </location>
</feature>
<evidence type="ECO:0000256" key="1">
    <source>
        <dbReference type="SAM" id="MobiDB-lite"/>
    </source>
</evidence>
<organism evidence="2 3">
    <name type="scientific">Paracoccus nototheniae</name>
    <dbReference type="NCBI Taxonomy" id="2489002"/>
    <lineage>
        <taxon>Bacteria</taxon>
        <taxon>Pseudomonadati</taxon>
        <taxon>Pseudomonadota</taxon>
        <taxon>Alphaproteobacteria</taxon>
        <taxon>Rhodobacterales</taxon>
        <taxon>Paracoccaceae</taxon>
        <taxon>Paracoccus</taxon>
    </lineage>
</organism>
<feature type="region of interest" description="Disordered" evidence="1">
    <location>
        <begin position="1"/>
        <end position="20"/>
    </location>
</feature>
<proteinExistence type="predicted"/>
<evidence type="ECO:0000313" key="3">
    <source>
        <dbReference type="Proteomes" id="UP001597302"/>
    </source>
</evidence>
<comment type="caution">
    <text evidence="2">The sequence shown here is derived from an EMBL/GenBank/DDBJ whole genome shotgun (WGS) entry which is preliminary data.</text>
</comment>
<dbReference type="Proteomes" id="UP001597302">
    <property type="component" value="Unassembled WGS sequence"/>
</dbReference>
<keyword evidence="3" id="KW-1185">Reference proteome</keyword>